<evidence type="ECO:0008006" key="4">
    <source>
        <dbReference type="Google" id="ProtNLM"/>
    </source>
</evidence>
<dbReference type="EMBL" id="JABFUD020000024">
    <property type="protein sequence ID" value="KAI5060184.1"/>
    <property type="molecule type" value="Genomic_DNA"/>
</dbReference>
<dbReference type="InterPro" id="IPR008709">
    <property type="entry name" value="Neurochondrin"/>
</dbReference>
<keyword evidence="3" id="KW-1185">Reference proteome</keyword>
<evidence type="ECO:0000313" key="3">
    <source>
        <dbReference type="Proteomes" id="UP000886520"/>
    </source>
</evidence>
<name>A0A9D4U250_ADICA</name>
<dbReference type="AlphaFoldDB" id="A0A9D4U250"/>
<accession>A0A9D4U250</accession>
<dbReference type="Pfam" id="PF05536">
    <property type="entry name" value="Neurochondrin"/>
    <property type="match status" value="1"/>
</dbReference>
<feature type="chain" id="PRO_5039325181" description="Neurochondrin" evidence="1">
    <location>
        <begin position="25"/>
        <end position="352"/>
    </location>
</feature>
<reference evidence="2" key="1">
    <citation type="submission" date="2021-01" db="EMBL/GenBank/DDBJ databases">
        <title>Adiantum capillus-veneris genome.</title>
        <authorList>
            <person name="Fang Y."/>
            <person name="Liao Q."/>
        </authorList>
    </citation>
    <scope>NUCLEOTIDE SEQUENCE</scope>
    <source>
        <strain evidence="2">H3</strain>
        <tissue evidence="2">Leaf</tissue>
    </source>
</reference>
<dbReference type="PANTHER" id="PTHR13109">
    <property type="entry name" value="NEUROCHONDRIN"/>
    <property type="match status" value="1"/>
</dbReference>
<dbReference type="PANTHER" id="PTHR13109:SF7">
    <property type="entry name" value="NEUROCHONDRIN"/>
    <property type="match status" value="1"/>
</dbReference>
<protein>
    <recommendedName>
        <fullName evidence="4">Neurochondrin</fullName>
    </recommendedName>
</protein>
<evidence type="ECO:0000256" key="1">
    <source>
        <dbReference type="SAM" id="SignalP"/>
    </source>
</evidence>
<comment type="caution">
    <text evidence="2">The sequence shown here is derived from an EMBL/GenBank/DDBJ whole genome shotgun (WGS) entry which is preliminary data.</text>
</comment>
<dbReference type="OrthoDB" id="8962942at2759"/>
<sequence length="352" mass="39797">MVFNSVSVCSRFFLLLVETLRVETLVLLNEIARSRFNAQKWKACNSNKLIKDQHLLATCYFLLESVINITIEEEDVERLSDVALRRTVSILNEIINTVIDFLQEAKRQSMTKGDDILASARLFSRYLADAPSLQREISKQFLLMLEYLFTITSDVEESPFLVTQFLLPTVCEITREKDGCKAFVCQGGHKQVIAFMLEAIANEEVPSGLSVKAGDIILNVLQKENRLTEHYGAMDFLPLLSALPFWADKANRCMEISMAASICALVLDLTSEEVILQCTYDQVLPKVYSLLLKVLGYLQMRETSLEDNEEGDLWEITLSACMGFVDRYPSLKDSIKSCGLTSSNLLIKRLSE</sequence>
<organism evidence="2 3">
    <name type="scientific">Adiantum capillus-veneris</name>
    <name type="common">Maidenhair fern</name>
    <dbReference type="NCBI Taxonomy" id="13818"/>
    <lineage>
        <taxon>Eukaryota</taxon>
        <taxon>Viridiplantae</taxon>
        <taxon>Streptophyta</taxon>
        <taxon>Embryophyta</taxon>
        <taxon>Tracheophyta</taxon>
        <taxon>Polypodiopsida</taxon>
        <taxon>Polypodiidae</taxon>
        <taxon>Polypodiales</taxon>
        <taxon>Pteridineae</taxon>
        <taxon>Pteridaceae</taxon>
        <taxon>Vittarioideae</taxon>
        <taxon>Adiantum</taxon>
    </lineage>
</organism>
<feature type="signal peptide" evidence="1">
    <location>
        <begin position="1"/>
        <end position="24"/>
    </location>
</feature>
<evidence type="ECO:0000313" key="2">
    <source>
        <dbReference type="EMBL" id="KAI5060184.1"/>
    </source>
</evidence>
<dbReference type="Proteomes" id="UP000886520">
    <property type="component" value="Chromosome 24"/>
</dbReference>
<keyword evidence="1" id="KW-0732">Signal</keyword>
<gene>
    <name evidence="2" type="ORF">GOP47_0024604</name>
</gene>
<proteinExistence type="predicted"/>